<dbReference type="PANTHER" id="PTHR34220:SF7">
    <property type="entry name" value="SENSOR HISTIDINE KINASE YPDA"/>
    <property type="match status" value="1"/>
</dbReference>
<protein>
    <submittedName>
        <fullName evidence="3">Histidine kinase</fullName>
    </submittedName>
</protein>
<feature type="transmembrane region" description="Helical" evidence="1">
    <location>
        <begin position="41"/>
        <end position="61"/>
    </location>
</feature>
<evidence type="ECO:0000259" key="2">
    <source>
        <dbReference type="Pfam" id="PF06580"/>
    </source>
</evidence>
<dbReference type="RefSeq" id="WP_068359838.1">
    <property type="nucleotide sequence ID" value="NZ_CP019337.1"/>
</dbReference>
<dbReference type="PANTHER" id="PTHR34220">
    <property type="entry name" value="SENSOR HISTIDINE KINASE YPDA"/>
    <property type="match status" value="1"/>
</dbReference>
<feature type="domain" description="Signal transduction histidine kinase internal region" evidence="2">
    <location>
        <begin position="78"/>
        <end position="154"/>
    </location>
</feature>
<name>A0A1B8U1F0_9FLAO</name>
<accession>A0A1B8U1F0</accession>
<evidence type="ECO:0000313" key="3">
    <source>
        <dbReference type="EMBL" id="OBY65690.1"/>
    </source>
</evidence>
<feature type="transmembrane region" description="Helical" evidence="1">
    <location>
        <begin position="16"/>
        <end position="35"/>
    </location>
</feature>
<keyword evidence="3" id="KW-0808">Transferase</keyword>
<keyword evidence="4" id="KW-1185">Reference proteome</keyword>
<dbReference type="OrthoDB" id="9809908at2"/>
<reference evidence="4" key="1">
    <citation type="submission" date="2016-02" db="EMBL/GenBank/DDBJ databases">
        <title>Paenibacillus sp. LPB0068, isolated from Crassostrea gigas.</title>
        <authorList>
            <person name="Shin S.-K."/>
            <person name="Yi H."/>
        </authorList>
    </citation>
    <scope>NUCLEOTIDE SEQUENCE [LARGE SCALE GENOMIC DNA]</scope>
    <source>
        <strain evidence="4">KCTC 23969</strain>
    </source>
</reference>
<gene>
    <name evidence="3" type="ORF">LPB301_07685</name>
</gene>
<dbReference type="EMBL" id="LSFL01000029">
    <property type="protein sequence ID" value="OBY65690.1"/>
    <property type="molecule type" value="Genomic_DNA"/>
</dbReference>
<dbReference type="InterPro" id="IPR036890">
    <property type="entry name" value="HATPase_C_sf"/>
</dbReference>
<dbReference type="Proteomes" id="UP000092612">
    <property type="component" value="Unassembled WGS sequence"/>
</dbReference>
<dbReference type="InterPro" id="IPR050640">
    <property type="entry name" value="Bact_2-comp_sensor_kinase"/>
</dbReference>
<comment type="caution">
    <text evidence="3">The sequence shown here is derived from an EMBL/GenBank/DDBJ whole genome shotgun (WGS) entry which is preliminary data.</text>
</comment>
<organism evidence="3 4">
    <name type="scientific">Polaribacter reichenbachii</name>
    <dbReference type="NCBI Taxonomy" id="996801"/>
    <lineage>
        <taxon>Bacteria</taxon>
        <taxon>Pseudomonadati</taxon>
        <taxon>Bacteroidota</taxon>
        <taxon>Flavobacteriia</taxon>
        <taxon>Flavobacteriales</taxon>
        <taxon>Flavobacteriaceae</taxon>
    </lineage>
</organism>
<dbReference type="Pfam" id="PF06580">
    <property type="entry name" value="His_kinase"/>
    <property type="match status" value="1"/>
</dbReference>
<dbReference type="GO" id="GO:0016020">
    <property type="term" value="C:membrane"/>
    <property type="evidence" value="ECO:0007669"/>
    <property type="project" value="InterPro"/>
</dbReference>
<dbReference type="KEGG" id="prn:BW723_14095"/>
<keyword evidence="1" id="KW-0472">Membrane</keyword>
<proteinExistence type="predicted"/>
<sequence length="264" mass="31211">MKWKISEDKKKSIKRYYVITLLVTGVIVVLFNDYFGKQEGFLEFIALYFILLFISVAYWVFKQIKSIIRLKHEKEKTEIMHLKSQVNPHFFFNMLNNLYGLVDEDSKKAQALILKLSDMMRYSIYEGDKDTVLLSEEISYLENYIELHKMRYHKTIDVQFHKDTNNTDYEIMPLLFIILLENAFKHGVENLSTNAYVHIHLKAHNNQVFFEIENNFDAIDTEQQVAGIGLQNLKRRLALVYPKKHNLSLFNNNGIYTAKLNIKL</sequence>
<dbReference type="AlphaFoldDB" id="A0A1B8U1F0"/>
<dbReference type="SUPFAM" id="SSF55874">
    <property type="entry name" value="ATPase domain of HSP90 chaperone/DNA topoisomerase II/histidine kinase"/>
    <property type="match status" value="1"/>
</dbReference>
<keyword evidence="1" id="KW-0812">Transmembrane</keyword>
<evidence type="ECO:0000313" key="4">
    <source>
        <dbReference type="Proteomes" id="UP000092612"/>
    </source>
</evidence>
<dbReference type="Gene3D" id="3.30.565.10">
    <property type="entry name" value="Histidine kinase-like ATPase, C-terminal domain"/>
    <property type="match status" value="1"/>
</dbReference>
<dbReference type="GO" id="GO:0000155">
    <property type="term" value="F:phosphorelay sensor kinase activity"/>
    <property type="evidence" value="ECO:0007669"/>
    <property type="project" value="InterPro"/>
</dbReference>
<keyword evidence="1" id="KW-1133">Transmembrane helix</keyword>
<dbReference type="InterPro" id="IPR010559">
    <property type="entry name" value="Sig_transdc_His_kin_internal"/>
</dbReference>
<evidence type="ECO:0000256" key="1">
    <source>
        <dbReference type="SAM" id="Phobius"/>
    </source>
</evidence>
<keyword evidence="3" id="KW-0418">Kinase</keyword>
<dbReference type="STRING" id="996801.BW723_14095"/>